<dbReference type="AlphaFoldDB" id="A0AA88XVE7"/>
<gene>
    <name evidence="2" type="ORF">FSP39_002653</name>
</gene>
<organism evidence="2 3">
    <name type="scientific">Pinctada imbricata</name>
    <name type="common">Atlantic pearl-oyster</name>
    <name type="synonym">Pinctada martensii</name>
    <dbReference type="NCBI Taxonomy" id="66713"/>
    <lineage>
        <taxon>Eukaryota</taxon>
        <taxon>Metazoa</taxon>
        <taxon>Spiralia</taxon>
        <taxon>Lophotrochozoa</taxon>
        <taxon>Mollusca</taxon>
        <taxon>Bivalvia</taxon>
        <taxon>Autobranchia</taxon>
        <taxon>Pteriomorphia</taxon>
        <taxon>Pterioida</taxon>
        <taxon>Pterioidea</taxon>
        <taxon>Pteriidae</taxon>
        <taxon>Pinctada</taxon>
    </lineage>
</organism>
<feature type="compositionally biased region" description="Polar residues" evidence="1">
    <location>
        <begin position="52"/>
        <end position="73"/>
    </location>
</feature>
<comment type="caution">
    <text evidence="2">The sequence shown here is derived from an EMBL/GenBank/DDBJ whole genome shotgun (WGS) entry which is preliminary data.</text>
</comment>
<feature type="compositionally biased region" description="Polar residues" evidence="1">
    <location>
        <begin position="102"/>
        <end position="114"/>
    </location>
</feature>
<proteinExistence type="predicted"/>
<dbReference type="Proteomes" id="UP001186944">
    <property type="component" value="Unassembled WGS sequence"/>
</dbReference>
<reference evidence="2" key="1">
    <citation type="submission" date="2019-08" db="EMBL/GenBank/DDBJ databases">
        <title>The improved chromosome-level genome for the pearl oyster Pinctada fucata martensii using PacBio sequencing and Hi-C.</title>
        <authorList>
            <person name="Zheng Z."/>
        </authorList>
    </citation>
    <scope>NUCLEOTIDE SEQUENCE</scope>
    <source>
        <strain evidence="2">ZZ-2019</strain>
        <tissue evidence="2">Adductor muscle</tissue>
    </source>
</reference>
<evidence type="ECO:0000313" key="2">
    <source>
        <dbReference type="EMBL" id="KAK3083757.1"/>
    </source>
</evidence>
<accession>A0AA88XVE7</accession>
<feature type="compositionally biased region" description="Low complexity" evidence="1">
    <location>
        <begin position="206"/>
        <end position="218"/>
    </location>
</feature>
<feature type="compositionally biased region" description="Polar residues" evidence="1">
    <location>
        <begin position="175"/>
        <end position="194"/>
    </location>
</feature>
<feature type="region of interest" description="Disordered" evidence="1">
    <location>
        <begin position="1"/>
        <end position="238"/>
    </location>
</feature>
<feature type="compositionally biased region" description="Pro residues" evidence="1">
    <location>
        <begin position="1"/>
        <end position="10"/>
    </location>
</feature>
<feature type="compositionally biased region" description="Polar residues" evidence="1">
    <location>
        <begin position="126"/>
        <end position="155"/>
    </location>
</feature>
<protein>
    <submittedName>
        <fullName evidence="2">Uncharacterized protein</fullName>
    </submittedName>
</protein>
<sequence>MNKPIAPPHPFSDTSVSGDRNGNVVPIITGRQQLGKPNSGQYFGQYVAGQQPAHTNPDSPSFSTFHPRGQQNISRPESSTSISSYCSTGSSVLSVIHRPNAGKSSSPVLEQSGQRGQGPKYPNMLHINTNSYQTNAPNSINSDPYYSNVSSAAKNNTHESDRSPDQTGKPPPGNTRGTSPKSILNNSPSCLRTNSKGKKPQKRVSFSDSEPSDLESPSGRVPNRISPVNSAIANQKPEDFLSPLERLNKMINKPGHQGYQGGSYGNQSAPSAMTNFYMNGSVKSGVAMNNGNGQLNTGHLSQNPSVVGPTHTLGGSSINGPSSTTSDRIKMLYSGQGTRTKSQVLQSSKC</sequence>
<name>A0AA88XVE7_PINIB</name>
<feature type="compositionally biased region" description="Low complexity" evidence="1">
    <location>
        <begin position="74"/>
        <end position="91"/>
    </location>
</feature>
<keyword evidence="3" id="KW-1185">Reference proteome</keyword>
<feature type="compositionally biased region" description="Polar residues" evidence="1">
    <location>
        <begin position="30"/>
        <end position="42"/>
    </location>
</feature>
<evidence type="ECO:0000313" key="3">
    <source>
        <dbReference type="Proteomes" id="UP001186944"/>
    </source>
</evidence>
<dbReference type="EMBL" id="VSWD01000013">
    <property type="protein sequence ID" value="KAK3083757.1"/>
    <property type="molecule type" value="Genomic_DNA"/>
</dbReference>
<evidence type="ECO:0000256" key="1">
    <source>
        <dbReference type="SAM" id="MobiDB-lite"/>
    </source>
</evidence>